<evidence type="ECO:0000313" key="8">
    <source>
        <dbReference type="EMBL" id="KAF9473268.1"/>
    </source>
</evidence>
<keyword evidence="2 4" id="KW-0863">Zinc-finger</keyword>
<feature type="region of interest" description="Disordered" evidence="6">
    <location>
        <begin position="216"/>
        <end position="274"/>
    </location>
</feature>
<dbReference type="PROSITE" id="PS50089">
    <property type="entry name" value="ZF_RING_2"/>
    <property type="match status" value="1"/>
</dbReference>
<dbReference type="PANTHER" id="PTHR45969:SF69">
    <property type="entry name" value="FINGER DOMAIN PROTEIN, PUTATIVE (AFU_ORTHOLOGUE AFUA_3G12190)-RELATED"/>
    <property type="match status" value="1"/>
</dbReference>
<gene>
    <name evidence="8" type="ORF">BDN70DRAFT_886011</name>
</gene>
<dbReference type="AlphaFoldDB" id="A0A9P5YNY6"/>
<proteinExistence type="predicted"/>
<evidence type="ECO:0000256" key="3">
    <source>
        <dbReference type="ARBA" id="ARBA00022833"/>
    </source>
</evidence>
<keyword evidence="3" id="KW-0862">Zinc</keyword>
<evidence type="ECO:0000259" key="7">
    <source>
        <dbReference type="PROSITE" id="PS50089"/>
    </source>
</evidence>
<dbReference type="SMART" id="SM00184">
    <property type="entry name" value="RING"/>
    <property type="match status" value="1"/>
</dbReference>
<evidence type="ECO:0000256" key="4">
    <source>
        <dbReference type="PROSITE-ProRule" id="PRU00175"/>
    </source>
</evidence>
<dbReference type="GO" id="GO:0016567">
    <property type="term" value="P:protein ubiquitination"/>
    <property type="evidence" value="ECO:0007669"/>
    <property type="project" value="TreeGrafter"/>
</dbReference>
<dbReference type="InterPro" id="IPR001841">
    <property type="entry name" value="Znf_RING"/>
</dbReference>
<feature type="compositionally biased region" description="Basic and acidic residues" evidence="6">
    <location>
        <begin position="316"/>
        <end position="334"/>
    </location>
</feature>
<dbReference type="GO" id="GO:0008270">
    <property type="term" value="F:zinc ion binding"/>
    <property type="evidence" value="ECO:0007669"/>
    <property type="project" value="UniProtKB-KW"/>
</dbReference>
<dbReference type="EMBL" id="MU155456">
    <property type="protein sequence ID" value="KAF9473268.1"/>
    <property type="molecule type" value="Genomic_DNA"/>
</dbReference>
<feature type="domain" description="RING-type" evidence="7">
    <location>
        <begin position="3"/>
        <end position="45"/>
    </location>
</feature>
<dbReference type="Pfam" id="PF13639">
    <property type="entry name" value="zf-RING_2"/>
    <property type="match status" value="1"/>
</dbReference>
<accession>A0A9P5YNY6</accession>
<dbReference type="GO" id="GO:0061630">
    <property type="term" value="F:ubiquitin protein ligase activity"/>
    <property type="evidence" value="ECO:0007669"/>
    <property type="project" value="TreeGrafter"/>
</dbReference>
<comment type="caution">
    <text evidence="8">The sequence shown here is derived from an EMBL/GenBank/DDBJ whole genome shotgun (WGS) entry which is preliminary data.</text>
</comment>
<dbReference type="InterPro" id="IPR013083">
    <property type="entry name" value="Znf_RING/FYVE/PHD"/>
</dbReference>
<name>A0A9P5YNY6_9AGAR</name>
<keyword evidence="5" id="KW-0175">Coiled coil</keyword>
<keyword evidence="1" id="KW-0479">Metal-binding</keyword>
<dbReference type="PANTHER" id="PTHR45969">
    <property type="entry name" value="RING ZINC FINGER PROTEIN-RELATED"/>
    <property type="match status" value="1"/>
</dbReference>
<dbReference type="Proteomes" id="UP000807469">
    <property type="component" value="Unassembled WGS sequence"/>
</dbReference>
<evidence type="ECO:0000256" key="6">
    <source>
        <dbReference type="SAM" id="MobiDB-lite"/>
    </source>
</evidence>
<feature type="region of interest" description="Disordered" evidence="6">
    <location>
        <begin position="313"/>
        <end position="340"/>
    </location>
</feature>
<evidence type="ECO:0000256" key="1">
    <source>
        <dbReference type="ARBA" id="ARBA00022723"/>
    </source>
</evidence>
<evidence type="ECO:0000256" key="2">
    <source>
        <dbReference type="ARBA" id="ARBA00022771"/>
    </source>
</evidence>
<evidence type="ECO:0000256" key="5">
    <source>
        <dbReference type="SAM" id="Coils"/>
    </source>
</evidence>
<protein>
    <recommendedName>
        <fullName evidence="7">RING-type domain-containing protein</fullName>
    </recommendedName>
</protein>
<reference evidence="8" key="1">
    <citation type="submission" date="2020-11" db="EMBL/GenBank/DDBJ databases">
        <authorList>
            <consortium name="DOE Joint Genome Institute"/>
            <person name="Ahrendt S."/>
            <person name="Riley R."/>
            <person name="Andreopoulos W."/>
            <person name="Labutti K."/>
            <person name="Pangilinan J."/>
            <person name="Ruiz-Duenas F.J."/>
            <person name="Barrasa J.M."/>
            <person name="Sanchez-Garcia M."/>
            <person name="Camarero S."/>
            <person name="Miyauchi S."/>
            <person name="Serrano A."/>
            <person name="Linde D."/>
            <person name="Babiker R."/>
            <person name="Drula E."/>
            <person name="Ayuso-Fernandez I."/>
            <person name="Pacheco R."/>
            <person name="Padilla G."/>
            <person name="Ferreira P."/>
            <person name="Barriuso J."/>
            <person name="Kellner H."/>
            <person name="Castanera R."/>
            <person name="Alfaro M."/>
            <person name="Ramirez L."/>
            <person name="Pisabarro A.G."/>
            <person name="Kuo A."/>
            <person name="Tritt A."/>
            <person name="Lipzen A."/>
            <person name="He G."/>
            <person name="Yan M."/>
            <person name="Ng V."/>
            <person name="Cullen D."/>
            <person name="Martin F."/>
            <person name="Rosso M.-N."/>
            <person name="Henrissat B."/>
            <person name="Hibbett D."/>
            <person name="Martinez A.T."/>
            <person name="Grigoriev I.V."/>
        </authorList>
    </citation>
    <scope>NUCLEOTIDE SEQUENCE</scope>
    <source>
        <strain evidence="8">CIRM-BRFM 674</strain>
    </source>
</reference>
<keyword evidence="9" id="KW-1185">Reference proteome</keyword>
<dbReference type="Gene3D" id="3.30.40.10">
    <property type="entry name" value="Zinc/RING finger domain, C3HC4 (zinc finger)"/>
    <property type="match status" value="1"/>
</dbReference>
<organism evidence="8 9">
    <name type="scientific">Pholiota conissans</name>
    <dbReference type="NCBI Taxonomy" id="109636"/>
    <lineage>
        <taxon>Eukaryota</taxon>
        <taxon>Fungi</taxon>
        <taxon>Dikarya</taxon>
        <taxon>Basidiomycota</taxon>
        <taxon>Agaricomycotina</taxon>
        <taxon>Agaricomycetes</taxon>
        <taxon>Agaricomycetidae</taxon>
        <taxon>Agaricales</taxon>
        <taxon>Agaricineae</taxon>
        <taxon>Strophariaceae</taxon>
        <taxon>Pholiota</taxon>
    </lineage>
</organism>
<evidence type="ECO:0000313" key="9">
    <source>
        <dbReference type="Proteomes" id="UP000807469"/>
    </source>
</evidence>
<feature type="coiled-coil region" evidence="5">
    <location>
        <begin position="101"/>
        <end position="212"/>
    </location>
</feature>
<dbReference type="OrthoDB" id="8062037at2759"/>
<sequence>MDCPICLDEFENSVFSLNCGHVFHRQCIQPLVNERTRNVCCPICRRTSIFSFHTHYIREVFFTTTVNSASSSPISTSTNESLILSPSSEETVSESVHHEALTDLRRQNQRLQDENADARTALESASEREANLRSTILELRRNLGTTRTQLEASKAKHTKWKKRAKELEVEVMKEIDNADDALRERDEMKREVRKMRKEVEVAQAEAEAAIRTTARMMKQAAPRRGRNTWVAVDNTRSDDDSEVAIANSDSDSDSGSTSDASVRIESKNARHTGANNAVTGRYRVASIASNPNSRPKKEKKRELEYGRNIRCVSNRRPRDPDRQGVPKCTDKEGHNFSGKGSNQYQKKYNCSSCGIKISERV</sequence>
<dbReference type="SUPFAM" id="SSF57850">
    <property type="entry name" value="RING/U-box"/>
    <property type="match status" value="1"/>
</dbReference>